<evidence type="ECO:0000256" key="7">
    <source>
        <dbReference type="ARBA" id="ARBA00023136"/>
    </source>
</evidence>
<keyword evidence="6 8" id="KW-1133">Transmembrane helix</keyword>
<evidence type="ECO:0000256" key="2">
    <source>
        <dbReference type="ARBA" id="ARBA00022448"/>
    </source>
</evidence>
<dbReference type="PROSITE" id="PS50850">
    <property type="entry name" value="MFS"/>
    <property type="match status" value="1"/>
</dbReference>
<proteinExistence type="predicted"/>
<dbReference type="InterPro" id="IPR026032">
    <property type="entry name" value="HcaT-like"/>
</dbReference>
<evidence type="ECO:0000313" key="11">
    <source>
        <dbReference type="Proteomes" id="UP000705379"/>
    </source>
</evidence>
<dbReference type="GO" id="GO:0030395">
    <property type="term" value="F:lactose binding"/>
    <property type="evidence" value="ECO:0007669"/>
    <property type="project" value="TreeGrafter"/>
</dbReference>
<gene>
    <name evidence="10" type="ORF">DYI23_08375</name>
</gene>
<evidence type="ECO:0000256" key="3">
    <source>
        <dbReference type="ARBA" id="ARBA00022475"/>
    </source>
</evidence>
<dbReference type="Pfam" id="PF12832">
    <property type="entry name" value="MFS_1_like"/>
    <property type="match status" value="1"/>
</dbReference>
<feature type="transmembrane region" description="Helical" evidence="8">
    <location>
        <begin position="297"/>
        <end position="320"/>
    </location>
</feature>
<dbReference type="InterPro" id="IPR024989">
    <property type="entry name" value="MFS_assoc_dom"/>
</dbReference>
<feature type="transmembrane region" description="Helical" evidence="8">
    <location>
        <begin position="332"/>
        <end position="352"/>
    </location>
</feature>
<dbReference type="Gene3D" id="1.20.1250.20">
    <property type="entry name" value="MFS general substrate transporter like domains"/>
    <property type="match status" value="2"/>
</dbReference>
<dbReference type="GO" id="GO:0015528">
    <property type="term" value="F:lactose:proton symporter activity"/>
    <property type="evidence" value="ECO:0007669"/>
    <property type="project" value="TreeGrafter"/>
</dbReference>
<protein>
    <submittedName>
        <fullName evidence="10">MFS transporter</fullName>
    </submittedName>
</protein>
<dbReference type="PIRSF" id="PIRSF004925">
    <property type="entry name" value="HcaT"/>
    <property type="match status" value="1"/>
</dbReference>
<evidence type="ECO:0000256" key="4">
    <source>
        <dbReference type="ARBA" id="ARBA00022519"/>
    </source>
</evidence>
<keyword evidence="5 8" id="KW-0812">Transmembrane</keyword>
<dbReference type="InterPro" id="IPR036259">
    <property type="entry name" value="MFS_trans_sf"/>
</dbReference>
<keyword evidence="2" id="KW-0813">Transport</keyword>
<sequence length="394" mass="41445">MSLPAASLSARVGGLFASHFLGFGLFLPFFPLVLEDRGLTVAEIGYILSAGTIVRIAANPVMTGLSDHSGRRRLSIFAYSMAGAAFLGFFIASSGMVTALIAVMGLMIFWSPIVPLSDAYALDVVRNHGADYGRMRLWGSVGFVVANVFGGWLAGMGNSQLIVMGTVLGVISTGFVAISLPRQGRDEDTGEPRQNQRPKLFWSPWFLGILGVIGLLQGSHAAFYGFGTLFWLQAGISEFAIGLLWSIGVLAEIALFFVAGRLGLSFGPLTFLLVGAAGGILRWLLFPLADSFVTMAALQLMHGLSFGAAHLGSVAFLSRLVPPKWGATGQGFLAASNGILTALGLAICGPLFELDPAYPFWAMAAVSIVATLGLALLHPFMAKKLAAGEVSPAV</sequence>
<evidence type="ECO:0000256" key="1">
    <source>
        <dbReference type="ARBA" id="ARBA00004429"/>
    </source>
</evidence>
<dbReference type="EMBL" id="QTKU01000002">
    <property type="protein sequence ID" value="MBS8260229.1"/>
    <property type="molecule type" value="Genomic_DNA"/>
</dbReference>
<dbReference type="InterPro" id="IPR020846">
    <property type="entry name" value="MFS_dom"/>
</dbReference>
<feature type="domain" description="Major facilitator superfamily (MFS) profile" evidence="9">
    <location>
        <begin position="158"/>
        <end position="394"/>
    </location>
</feature>
<reference evidence="10" key="1">
    <citation type="submission" date="2018-08" db="EMBL/GenBank/DDBJ databases">
        <authorList>
            <person name="Jin W."/>
            <person name="Wang H."/>
            <person name="Yang Y."/>
            <person name="Li M."/>
            <person name="Liu J."/>
        </authorList>
    </citation>
    <scope>NUCLEOTIDE SEQUENCE</scope>
    <source>
        <strain evidence="10">AESS21</strain>
    </source>
</reference>
<evidence type="ECO:0000256" key="8">
    <source>
        <dbReference type="SAM" id="Phobius"/>
    </source>
</evidence>
<organism evidence="10 11">
    <name type="scientific">Roseibium polysiphoniae</name>
    <dbReference type="NCBI Taxonomy" id="2571221"/>
    <lineage>
        <taxon>Bacteria</taxon>
        <taxon>Pseudomonadati</taxon>
        <taxon>Pseudomonadota</taxon>
        <taxon>Alphaproteobacteria</taxon>
        <taxon>Hyphomicrobiales</taxon>
        <taxon>Stappiaceae</taxon>
        <taxon>Roseibium</taxon>
    </lineage>
</organism>
<feature type="transmembrane region" description="Helical" evidence="8">
    <location>
        <begin position="74"/>
        <end position="91"/>
    </location>
</feature>
<feature type="transmembrane region" description="Helical" evidence="8">
    <location>
        <begin position="358"/>
        <end position="377"/>
    </location>
</feature>
<feature type="transmembrane region" description="Helical" evidence="8">
    <location>
        <begin position="239"/>
        <end position="259"/>
    </location>
</feature>
<evidence type="ECO:0000256" key="6">
    <source>
        <dbReference type="ARBA" id="ARBA00022989"/>
    </source>
</evidence>
<dbReference type="SUPFAM" id="SSF103473">
    <property type="entry name" value="MFS general substrate transporter"/>
    <property type="match status" value="1"/>
</dbReference>
<keyword evidence="4" id="KW-0997">Cell inner membrane</keyword>
<feature type="transmembrane region" description="Helical" evidence="8">
    <location>
        <begin position="137"/>
        <end position="155"/>
    </location>
</feature>
<feature type="transmembrane region" description="Helical" evidence="8">
    <location>
        <begin position="44"/>
        <end position="62"/>
    </location>
</feature>
<feature type="transmembrane region" description="Helical" evidence="8">
    <location>
        <begin position="12"/>
        <end position="32"/>
    </location>
</feature>
<comment type="subcellular location">
    <subcellularLocation>
        <location evidence="1">Cell inner membrane</location>
        <topology evidence="1">Multi-pass membrane protein</topology>
    </subcellularLocation>
</comment>
<keyword evidence="3" id="KW-1003">Cell membrane</keyword>
<dbReference type="NCBIfam" id="NF037955">
    <property type="entry name" value="mfs"/>
    <property type="match status" value="1"/>
</dbReference>
<dbReference type="GO" id="GO:0005886">
    <property type="term" value="C:plasma membrane"/>
    <property type="evidence" value="ECO:0007669"/>
    <property type="project" value="UniProtKB-SubCell"/>
</dbReference>
<reference evidence="10" key="2">
    <citation type="journal article" date="2021" name="Microorganisms">
        <title>Bacterial Dimethylsulfoniopropionate Biosynthesis in the East China Sea.</title>
        <authorList>
            <person name="Liu J."/>
            <person name="Zhang Y."/>
            <person name="Liu J."/>
            <person name="Zhong H."/>
            <person name="Williams B.T."/>
            <person name="Zheng Y."/>
            <person name="Curson A.R.J."/>
            <person name="Sun C."/>
            <person name="Sun H."/>
            <person name="Song D."/>
            <person name="Wagner Mackenzie B."/>
            <person name="Bermejo Martinez A."/>
            <person name="Todd J.D."/>
            <person name="Zhang X.H."/>
        </authorList>
    </citation>
    <scope>NUCLEOTIDE SEQUENCE</scope>
    <source>
        <strain evidence="10">AESS21</strain>
    </source>
</reference>
<feature type="transmembrane region" description="Helical" evidence="8">
    <location>
        <begin position="97"/>
        <end position="116"/>
    </location>
</feature>
<feature type="transmembrane region" description="Helical" evidence="8">
    <location>
        <begin position="266"/>
        <end position="285"/>
    </location>
</feature>
<accession>A0A944GSE7</accession>
<dbReference type="RefSeq" id="WP_213215822.1">
    <property type="nucleotide sequence ID" value="NZ_QTKU01000002.1"/>
</dbReference>
<comment type="caution">
    <text evidence="10">The sequence shown here is derived from an EMBL/GenBank/DDBJ whole genome shotgun (WGS) entry which is preliminary data.</text>
</comment>
<name>A0A944GSE7_9HYPH</name>
<keyword evidence="7 8" id="KW-0472">Membrane</keyword>
<dbReference type="AlphaFoldDB" id="A0A944GSE7"/>
<evidence type="ECO:0000313" key="10">
    <source>
        <dbReference type="EMBL" id="MBS8260229.1"/>
    </source>
</evidence>
<dbReference type="PANTHER" id="PTHR23522">
    <property type="entry name" value="BLL5896 PROTEIN"/>
    <property type="match status" value="1"/>
</dbReference>
<feature type="transmembrane region" description="Helical" evidence="8">
    <location>
        <begin position="161"/>
        <end position="180"/>
    </location>
</feature>
<feature type="transmembrane region" description="Helical" evidence="8">
    <location>
        <begin position="200"/>
        <end position="219"/>
    </location>
</feature>
<evidence type="ECO:0000259" key="9">
    <source>
        <dbReference type="PROSITE" id="PS50850"/>
    </source>
</evidence>
<dbReference type="PANTHER" id="PTHR23522:SF10">
    <property type="entry name" value="3-PHENYLPROPIONIC ACID TRANSPORTER-RELATED"/>
    <property type="match status" value="1"/>
</dbReference>
<evidence type="ECO:0000256" key="5">
    <source>
        <dbReference type="ARBA" id="ARBA00022692"/>
    </source>
</evidence>
<dbReference type="Proteomes" id="UP000705379">
    <property type="component" value="Unassembled WGS sequence"/>
</dbReference>